<dbReference type="Proteomes" id="UP000769528">
    <property type="component" value="Unassembled WGS sequence"/>
</dbReference>
<dbReference type="AlphaFoldDB" id="A0A9P8PNN5"/>
<feature type="region of interest" description="Disordered" evidence="3">
    <location>
        <begin position="284"/>
        <end position="323"/>
    </location>
</feature>
<accession>A0A9P8PNN5</accession>
<evidence type="ECO:0008006" key="6">
    <source>
        <dbReference type="Google" id="ProtNLM"/>
    </source>
</evidence>
<dbReference type="GO" id="GO:0006334">
    <property type="term" value="P:nucleosome assembly"/>
    <property type="evidence" value="ECO:0007669"/>
    <property type="project" value="TreeGrafter"/>
</dbReference>
<evidence type="ECO:0000256" key="1">
    <source>
        <dbReference type="ARBA" id="ARBA00006461"/>
    </source>
</evidence>
<evidence type="ECO:0000313" key="4">
    <source>
        <dbReference type="EMBL" id="KAH3675473.1"/>
    </source>
</evidence>
<feature type="compositionally biased region" description="Low complexity" evidence="3">
    <location>
        <begin position="84"/>
        <end position="94"/>
    </location>
</feature>
<feature type="compositionally biased region" description="Acidic residues" evidence="3">
    <location>
        <begin position="228"/>
        <end position="242"/>
    </location>
</feature>
<sequence length="323" mass="36839">MTSSGSPSTSKATASFNKLSKSIDPAVQRLKELRRIEKEEKERRHQEALTAKKAANPPKPRGKRPSELKSNPSSIIRKRNVEHPISSPRISSSPVKRLTFTELMKEAQNKTKQLNEAKEQSPEPKSYVSKTQPAKKQLSTSSKSKLMNAPAEIKSSTSIYSKKVSSIQSFPKQSVQANAPKPLAQPSAKLKAKLDARKYKAQSSSSSVPDNRRSPNQNIPKRSLHEYSDEEDFSDDFIVDDDEQDMETDIGYDRNEIWKIMNRGRTKSHYNDYDDDLSDMEATGTDILLEEDRSSKRARQEDFEEQEREKIRIQEKKKRLGRK</sequence>
<gene>
    <name evidence="4" type="ORF">WICMUC_002762</name>
</gene>
<organism evidence="4 5">
    <name type="scientific">Wickerhamomyces mucosus</name>
    <dbReference type="NCBI Taxonomy" id="1378264"/>
    <lineage>
        <taxon>Eukaryota</taxon>
        <taxon>Fungi</taxon>
        <taxon>Dikarya</taxon>
        <taxon>Ascomycota</taxon>
        <taxon>Saccharomycotina</taxon>
        <taxon>Saccharomycetes</taxon>
        <taxon>Phaffomycetales</taxon>
        <taxon>Wickerhamomycetaceae</taxon>
        <taxon>Wickerhamomyces</taxon>
    </lineage>
</organism>
<dbReference type="InterPro" id="IPR013256">
    <property type="entry name" value="Chromatin_SPT2"/>
</dbReference>
<feature type="compositionally biased region" description="Basic and acidic residues" evidence="3">
    <location>
        <begin position="103"/>
        <end position="122"/>
    </location>
</feature>
<dbReference type="GO" id="GO:0003677">
    <property type="term" value="F:DNA binding"/>
    <property type="evidence" value="ECO:0007669"/>
    <property type="project" value="TreeGrafter"/>
</dbReference>
<dbReference type="SMART" id="SM00784">
    <property type="entry name" value="SPT2"/>
    <property type="match status" value="1"/>
</dbReference>
<name>A0A9P8PNN5_9ASCO</name>
<feature type="compositionally biased region" description="Basic and acidic residues" evidence="3">
    <location>
        <begin position="29"/>
        <end position="47"/>
    </location>
</feature>
<dbReference type="GO" id="GO:0042393">
    <property type="term" value="F:histone binding"/>
    <property type="evidence" value="ECO:0007669"/>
    <property type="project" value="TreeGrafter"/>
</dbReference>
<evidence type="ECO:0000256" key="3">
    <source>
        <dbReference type="SAM" id="MobiDB-lite"/>
    </source>
</evidence>
<comment type="similarity">
    <text evidence="1">Belongs to the SPT2 family.</text>
</comment>
<feature type="compositionally biased region" description="Low complexity" evidence="3">
    <location>
        <begin position="153"/>
        <end position="167"/>
    </location>
</feature>
<protein>
    <recommendedName>
        <fullName evidence="6">SPT2 chromatin protein</fullName>
    </recommendedName>
</protein>
<feature type="compositionally biased region" description="Low complexity" evidence="3">
    <location>
        <begin position="135"/>
        <end position="146"/>
    </location>
</feature>
<dbReference type="Pfam" id="PF08243">
    <property type="entry name" value="SPT2"/>
    <property type="match status" value="1"/>
</dbReference>
<proteinExistence type="inferred from homology"/>
<dbReference type="EMBL" id="JAEUBF010000772">
    <property type="protein sequence ID" value="KAH3675473.1"/>
    <property type="molecule type" value="Genomic_DNA"/>
</dbReference>
<dbReference type="PANTHER" id="PTHR22691:SF8">
    <property type="entry name" value="PROTEIN SPT2 HOMOLOG"/>
    <property type="match status" value="1"/>
</dbReference>
<feature type="compositionally biased region" description="Basic and acidic residues" evidence="3">
    <location>
        <begin position="290"/>
        <end position="314"/>
    </location>
</feature>
<evidence type="ECO:0000313" key="5">
    <source>
        <dbReference type="Proteomes" id="UP000769528"/>
    </source>
</evidence>
<feature type="compositionally biased region" description="Polar residues" evidence="3">
    <location>
        <begin position="1"/>
        <end position="20"/>
    </location>
</feature>
<keyword evidence="5" id="KW-1185">Reference proteome</keyword>
<dbReference type="PANTHER" id="PTHR22691">
    <property type="entry name" value="YEAST SPT2-RELATED"/>
    <property type="match status" value="1"/>
</dbReference>
<keyword evidence="2" id="KW-0175">Coiled coil</keyword>
<evidence type="ECO:0000256" key="2">
    <source>
        <dbReference type="ARBA" id="ARBA00023054"/>
    </source>
</evidence>
<dbReference type="GO" id="GO:0005730">
    <property type="term" value="C:nucleolus"/>
    <property type="evidence" value="ECO:0007669"/>
    <property type="project" value="TreeGrafter"/>
</dbReference>
<reference evidence="4" key="1">
    <citation type="journal article" date="2021" name="Open Biol.">
        <title>Shared evolutionary footprints suggest mitochondrial oxidative damage underlies multiple complex I losses in fungi.</title>
        <authorList>
            <person name="Schikora-Tamarit M.A."/>
            <person name="Marcet-Houben M."/>
            <person name="Nosek J."/>
            <person name="Gabaldon T."/>
        </authorList>
    </citation>
    <scope>NUCLEOTIDE SEQUENCE</scope>
    <source>
        <strain evidence="4">CBS6341</strain>
    </source>
</reference>
<feature type="region of interest" description="Disordered" evidence="3">
    <location>
        <begin position="1"/>
        <end position="242"/>
    </location>
</feature>
<reference evidence="4" key="2">
    <citation type="submission" date="2021-01" db="EMBL/GenBank/DDBJ databases">
        <authorList>
            <person name="Schikora-Tamarit M.A."/>
        </authorList>
    </citation>
    <scope>NUCLEOTIDE SEQUENCE</scope>
    <source>
        <strain evidence="4">CBS6341</strain>
    </source>
</reference>
<comment type="caution">
    <text evidence="4">The sequence shown here is derived from an EMBL/GenBank/DDBJ whole genome shotgun (WGS) entry which is preliminary data.</text>
</comment>
<dbReference type="OrthoDB" id="4035998at2759"/>
<feature type="compositionally biased region" description="Polar residues" evidence="3">
    <location>
        <begin position="168"/>
        <end position="177"/>
    </location>
</feature>
<dbReference type="GO" id="GO:0006360">
    <property type="term" value="P:transcription by RNA polymerase I"/>
    <property type="evidence" value="ECO:0007669"/>
    <property type="project" value="TreeGrafter"/>
</dbReference>